<dbReference type="Gene3D" id="3.20.20.80">
    <property type="entry name" value="Glycosidases"/>
    <property type="match status" value="1"/>
</dbReference>
<proteinExistence type="predicted"/>
<dbReference type="InterPro" id="IPR017853">
    <property type="entry name" value="GH"/>
</dbReference>
<keyword evidence="1" id="KW-0732">Signal</keyword>
<dbReference type="EMBL" id="SJDU01000006">
    <property type="protein sequence ID" value="TKZ36340.1"/>
    <property type="molecule type" value="Genomic_DNA"/>
</dbReference>
<keyword evidence="4" id="KW-1185">Reference proteome</keyword>
<organism evidence="3 4">
    <name type="scientific">Brachyspira catarrhinii</name>
    <dbReference type="NCBI Taxonomy" id="2528966"/>
    <lineage>
        <taxon>Bacteria</taxon>
        <taxon>Pseudomonadati</taxon>
        <taxon>Spirochaetota</taxon>
        <taxon>Spirochaetia</taxon>
        <taxon>Brachyspirales</taxon>
        <taxon>Brachyspiraceae</taxon>
        <taxon>Brachyspira</taxon>
    </lineage>
</organism>
<evidence type="ECO:0000259" key="2">
    <source>
        <dbReference type="Pfam" id="PF02638"/>
    </source>
</evidence>
<accession>A0ABY2TU78</accession>
<protein>
    <recommendedName>
        <fullName evidence="2">Glycosyl hydrolase-like 10 domain-containing protein</fullName>
    </recommendedName>
</protein>
<sequence length="607" mass="71271">MSIKIKKIYVLIFVLTVLSCKTLNIIIPNDIKKNLAKSMEEDRSENPIYREFRAAWFSTVGNIDFPLRNGSKEEQKKLIIKHLDALYQNNFNAVFVQVKPDAGVIFNSKINPTTRYFFGTDSTNEKDDYPFETDLLEYIIEEAHQRNIEVHAWFNPYRISLTYNDKKSYEEQFSKKNFIHTYVSNNLKPVHWFDNRLYLDPGEPISEKYIIDSVIEVVENYDVDGIHFDDYFYQNAIKGKTYKDWNDKISAEKYGKASGYDITNKAYDDYGVDGLYAWRRNNINNLVSKLYTEIKSRKPYVKWTISPAGVWRNKNKLSEYKGSEYGSETKSYNPNFDALHADVLLWMLNGEKTDSLTNATEKDGINKMYVDAIIPQVYWSSKHRLVPFDITVNWWINEAKKSTNGNLADLYIGHALYRMGSSTNIEPWQDIDLLSKQIDYIRKEGKGFIKGSSFFTLHNMYKNDRDTGDFGNEAIKYIKENNYIFKAIVPVMNTMKDLKENILKPENPKMKKHFNYIEISFTDPNEYKLDDYSHPKVGTSVYYAIYRKIVNSYEIELIDKIRRTNFNADAKVIYKDKTANRKSNYIYYITALDRIHNESDYLEISLQ</sequence>
<gene>
    <name evidence="3" type="ORF">EZH24_00525</name>
</gene>
<dbReference type="Pfam" id="PF02638">
    <property type="entry name" value="GHL10"/>
    <property type="match status" value="1"/>
</dbReference>
<comment type="caution">
    <text evidence="3">The sequence shown here is derived from an EMBL/GenBank/DDBJ whole genome shotgun (WGS) entry which is preliminary data.</text>
</comment>
<dbReference type="SUPFAM" id="SSF51445">
    <property type="entry name" value="(Trans)glycosidases"/>
    <property type="match status" value="1"/>
</dbReference>
<dbReference type="PANTHER" id="PTHR43405">
    <property type="entry name" value="GLYCOSYL HYDROLASE DIGH"/>
    <property type="match status" value="1"/>
</dbReference>
<dbReference type="Proteomes" id="UP000310168">
    <property type="component" value="Unassembled WGS sequence"/>
</dbReference>
<dbReference type="PROSITE" id="PS51257">
    <property type="entry name" value="PROKAR_LIPOPROTEIN"/>
    <property type="match status" value="1"/>
</dbReference>
<reference evidence="3 4" key="1">
    <citation type="journal article" date="2019" name="Anaerobe">
        <title>Brachyspira catarrhinii sp. nov., an anaerobic intestinal spirochaete isolated from vervet monkeys may have been misidentified as Brachyspira aalborgi in previous studies.</title>
        <authorList>
            <person name="Phillips N.D."/>
            <person name="La T."/>
            <person name="Hampson D.J."/>
        </authorList>
    </citation>
    <scope>NUCLEOTIDE SEQUENCE [LARGE SCALE GENOMIC DNA]</scope>
    <source>
        <strain evidence="3 4">Z12</strain>
    </source>
</reference>
<evidence type="ECO:0000313" key="4">
    <source>
        <dbReference type="Proteomes" id="UP000310168"/>
    </source>
</evidence>
<dbReference type="PANTHER" id="PTHR43405:SF1">
    <property type="entry name" value="GLYCOSYL HYDROLASE DIGH"/>
    <property type="match status" value="1"/>
</dbReference>
<evidence type="ECO:0000256" key="1">
    <source>
        <dbReference type="ARBA" id="ARBA00022729"/>
    </source>
</evidence>
<dbReference type="InterPro" id="IPR052177">
    <property type="entry name" value="Divisome_Glycosyl_Hydrolase"/>
</dbReference>
<name>A0ABY2TU78_9SPIR</name>
<evidence type="ECO:0000313" key="3">
    <source>
        <dbReference type="EMBL" id="TKZ36340.1"/>
    </source>
</evidence>
<dbReference type="InterPro" id="IPR003790">
    <property type="entry name" value="GHL10"/>
</dbReference>
<feature type="domain" description="Glycosyl hydrolase-like 10" evidence="2">
    <location>
        <begin position="51"/>
        <end position="427"/>
    </location>
</feature>